<feature type="region of interest" description="Disordered" evidence="1">
    <location>
        <begin position="71"/>
        <end position="141"/>
    </location>
</feature>
<accession>A0A200PYM0</accession>
<dbReference type="Pfam" id="PF21529">
    <property type="entry name" value="GLV1-2"/>
    <property type="match status" value="1"/>
</dbReference>
<reference evidence="3 4" key="1">
    <citation type="journal article" date="2017" name="Mol. Plant">
        <title>The Genome of Medicinal Plant Macleaya cordata Provides New Insights into Benzylisoquinoline Alkaloids Metabolism.</title>
        <authorList>
            <person name="Liu X."/>
            <person name="Liu Y."/>
            <person name="Huang P."/>
            <person name="Ma Y."/>
            <person name="Qing Z."/>
            <person name="Tang Q."/>
            <person name="Cao H."/>
            <person name="Cheng P."/>
            <person name="Zheng Y."/>
            <person name="Yuan Z."/>
            <person name="Zhou Y."/>
            <person name="Liu J."/>
            <person name="Tang Z."/>
            <person name="Zhuo Y."/>
            <person name="Zhang Y."/>
            <person name="Yu L."/>
            <person name="Huang J."/>
            <person name="Yang P."/>
            <person name="Peng Q."/>
            <person name="Zhang J."/>
            <person name="Jiang W."/>
            <person name="Zhang Z."/>
            <person name="Lin K."/>
            <person name="Ro D.K."/>
            <person name="Chen X."/>
            <person name="Xiong X."/>
            <person name="Shang Y."/>
            <person name="Huang S."/>
            <person name="Zeng J."/>
        </authorList>
    </citation>
    <scope>NUCLEOTIDE SEQUENCE [LARGE SCALE GENOMIC DNA]</scope>
    <source>
        <strain evidence="4">cv. BLH2017</strain>
        <tissue evidence="3">Root</tissue>
    </source>
</reference>
<dbReference type="EMBL" id="MVGT01003736">
    <property type="protein sequence ID" value="OVA03310.1"/>
    <property type="molecule type" value="Genomic_DNA"/>
</dbReference>
<comment type="caution">
    <text evidence="3">The sequence shown here is derived from an EMBL/GenBank/DDBJ whole genome shotgun (WGS) entry which is preliminary data.</text>
</comment>
<sequence length="168" mass="18662">MRPCLLVSLHVLLTCFLLVDVQGIRLEKEFQSVLVNQRIQEEKIKSRLIGVNEENGGSVEELILCKDGHCSSGNSRKLLTKETSTSTSSTSTTTTTTTPTKKNEKFGRMDVDSKSKRVSSERLGEQKEKVSVVESSHQEAVGPARYPDIIDIAGMDYTTARRKPPIHN</sequence>
<proteinExistence type="predicted"/>
<keyword evidence="4" id="KW-1185">Reference proteome</keyword>
<evidence type="ECO:0000313" key="4">
    <source>
        <dbReference type="Proteomes" id="UP000195402"/>
    </source>
</evidence>
<dbReference type="PANTHER" id="PTHR33743">
    <property type="entry name" value="PROTEIN GOLVEN 6-RELATED"/>
    <property type="match status" value="1"/>
</dbReference>
<feature type="signal peptide" evidence="2">
    <location>
        <begin position="1"/>
        <end position="23"/>
    </location>
</feature>
<dbReference type="InParanoid" id="A0A200PYM0"/>
<dbReference type="OMA" id="TDMTEMD"/>
<evidence type="ECO:0000256" key="1">
    <source>
        <dbReference type="SAM" id="MobiDB-lite"/>
    </source>
</evidence>
<dbReference type="Proteomes" id="UP000195402">
    <property type="component" value="Unassembled WGS sequence"/>
</dbReference>
<keyword evidence="2" id="KW-0732">Signal</keyword>
<name>A0A200PYM0_MACCD</name>
<feature type="compositionally biased region" description="Low complexity" evidence="1">
    <location>
        <begin position="83"/>
        <end position="98"/>
    </location>
</feature>
<protein>
    <submittedName>
        <fullName evidence="3">Uncharacterized protein</fullName>
    </submittedName>
</protein>
<dbReference type="OrthoDB" id="1903945at2759"/>
<dbReference type="AlphaFoldDB" id="A0A200PYM0"/>
<dbReference type="PANTHER" id="PTHR33743:SF19">
    <property type="entry name" value="PROTEIN GOLVEN 6"/>
    <property type="match status" value="1"/>
</dbReference>
<organism evidence="3 4">
    <name type="scientific">Macleaya cordata</name>
    <name type="common">Five-seeded plume-poppy</name>
    <name type="synonym">Bocconia cordata</name>
    <dbReference type="NCBI Taxonomy" id="56857"/>
    <lineage>
        <taxon>Eukaryota</taxon>
        <taxon>Viridiplantae</taxon>
        <taxon>Streptophyta</taxon>
        <taxon>Embryophyta</taxon>
        <taxon>Tracheophyta</taxon>
        <taxon>Spermatophyta</taxon>
        <taxon>Magnoliopsida</taxon>
        <taxon>Ranunculales</taxon>
        <taxon>Papaveraceae</taxon>
        <taxon>Papaveroideae</taxon>
        <taxon>Macleaya</taxon>
    </lineage>
</organism>
<dbReference type="InterPro" id="IPR049306">
    <property type="entry name" value="GLV1-2"/>
</dbReference>
<evidence type="ECO:0000256" key="2">
    <source>
        <dbReference type="SAM" id="SignalP"/>
    </source>
</evidence>
<feature type="compositionally biased region" description="Basic and acidic residues" evidence="1">
    <location>
        <begin position="101"/>
        <end position="131"/>
    </location>
</feature>
<gene>
    <name evidence="3" type="ORF">BVC80_517g13</name>
</gene>
<evidence type="ECO:0000313" key="3">
    <source>
        <dbReference type="EMBL" id="OVA03310.1"/>
    </source>
</evidence>
<feature type="chain" id="PRO_5012171045" evidence="2">
    <location>
        <begin position="24"/>
        <end position="168"/>
    </location>
</feature>